<protein>
    <submittedName>
        <fullName evidence="7 9">WD40 repeat-like protein</fullName>
    </submittedName>
</protein>
<reference evidence="9" key="2">
    <citation type="submission" date="2020-04" db="EMBL/GenBank/DDBJ databases">
        <authorList>
            <consortium name="NCBI Genome Project"/>
        </authorList>
    </citation>
    <scope>NUCLEOTIDE SEQUENCE</scope>
    <source>
        <strain evidence="9">CBS 781.70</strain>
    </source>
</reference>
<feature type="compositionally biased region" description="Low complexity" evidence="5">
    <location>
        <begin position="741"/>
        <end position="760"/>
    </location>
</feature>
<dbReference type="InterPro" id="IPR001810">
    <property type="entry name" value="F-box_dom"/>
</dbReference>
<dbReference type="PROSITE" id="PS50294">
    <property type="entry name" value="WD_REPEATS_REGION"/>
    <property type="match status" value="4"/>
</dbReference>
<dbReference type="EMBL" id="ML975154">
    <property type="protein sequence ID" value="KAF1813578.1"/>
    <property type="molecule type" value="Genomic_DNA"/>
</dbReference>
<sequence>MAGQWRQDASVPVNNSSYPTQPPFKLPPSIGFPFKMDEGYSEDTRSQPDVEVASRSDSRAGDALDAYPNALLPEWILALGEPERCELAYTIMRSLRTSSIAQIVDRVNPLLHLDPVSHLPPEIVLTVLSNLTAEELIKASVLSKGWHYRALDVQLWRSLFRSEGWRYNIREVREFEARVFTSTVESREKHTRVRRAEADAGRQSSKRRAHEGSIRLDTEITVPSSSTAAEGTSDGPYGWVEQHGVIEADDNSPNSDSDRMQGVSFQHDPISPVIEPNDDMSATPSQSPIRNGNSQSPTKTPFMTRDEQNRPQLDWYYIYKQKRRLEANWNHGRFTNFILPHPDFPEESHNECVYTIQYSDRYLVSGSRDKTLRIWDLETQRLARPPLTGHQASVLCLQFDDSPQEDVIISGGSDCHVKIWRFSDGVCIHTINRAHREPVLNLRFDSRYLITCSKDRTVKVWNRKNLPTTHPNFPRPTANVSAKFAERVISLAAEYERQQLSQVMYSEAPSLKPYELLMTLHGHTAAVNAIQILDGEIVSASGDRTVKIWDVRSGRCVKTIPGHIKGIACVQFDGRRIVSGSSDETVRIFDRVTGAEVACLKGHTNLVRTVQARFGDLPGAEDELEAEARQIDQQYFSAKRLGQLEEVSREVMRARNSGSRDPSRIFAYGAKLPPGGGGSRWARIVSGSYDETVIIWKRNADGEWVVAHQLSQSRAVIKAGGPNNARQRHVAAAQAQMALPNPNQAQNGANHPQAPAPLAQGQGGAATSNLQPPQNQAGPSTAQHPQPQTPVSAQAASQSAIHLSVAISASNASTNGSASRSPSPITPTTTPSQPQGASASASTSQPPAATASQSTPAATPNTPTAAPTQPAPATPAPQSTNEPQPAPAGPVPAPAGQPLTPMQQQHHQQMLQHMQHIPPALQQFYQQQAGAAAGPGAGNNPPPHLLPPPPAMMPSNSRVFKLQFDSRRIICCSQDPTIVGWDFANGDEDIIAASRFFGGDT</sequence>
<feature type="compositionally biased region" description="Basic and acidic residues" evidence="5">
    <location>
        <begin position="35"/>
        <end position="58"/>
    </location>
</feature>
<feature type="repeat" description="WD" evidence="4">
    <location>
        <begin position="520"/>
        <end position="559"/>
    </location>
</feature>
<dbReference type="InterPro" id="IPR050995">
    <property type="entry name" value="WD-F-box_domain-protein"/>
</dbReference>
<feature type="region of interest" description="Disordered" evidence="5">
    <location>
        <begin position="741"/>
        <end position="797"/>
    </location>
</feature>
<gene>
    <name evidence="7 9" type="ORF">P152DRAFT_456960</name>
</gene>
<proteinExistence type="inferred from homology"/>
<name>A0A6G1G6B6_9PEZI</name>
<dbReference type="PROSITE" id="PS00678">
    <property type="entry name" value="WD_REPEATS_1"/>
    <property type="match status" value="2"/>
</dbReference>
<dbReference type="Gene3D" id="2.130.10.10">
    <property type="entry name" value="YVTN repeat-like/Quinoprotein amine dehydrogenase"/>
    <property type="match status" value="2"/>
</dbReference>
<evidence type="ECO:0000256" key="1">
    <source>
        <dbReference type="ARBA" id="ARBA00007968"/>
    </source>
</evidence>
<dbReference type="InterPro" id="IPR019775">
    <property type="entry name" value="WD40_repeat_CS"/>
</dbReference>
<feature type="region of interest" description="Disordered" evidence="5">
    <location>
        <begin position="928"/>
        <end position="950"/>
    </location>
</feature>
<feature type="compositionally biased region" description="Polar residues" evidence="5">
    <location>
        <begin position="280"/>
        <end position="301"/>
    </location>
</feature>
<evidence type="ECO:0000256" key="5">
    <source>
        <dbReference type="SAM" id="MobiDB-lite"/>
    </source>
</evidence>
<feature type="compositionally biased region" description="Polar residues" evidence="5">
    <location>
        <begin position="767"/>
        <end position="797"/>
    </location>
</feature>
<feature type="repeat" description="WD" evidence="4">
    <location>
        <begin position="346"/>
        <end position="385"/>
    </location>
</feature>
<dbReference type="AlphaFoldDB" id="A0A6G1G6B6"/>
<dbReference type="SMART" id="SM00320">
    <property type="entry name" value="WD40"/>
    <property type="match status" value="7"/>
</dbReference>
<dbReference type="CDD" id="cd00200">
    <property type="entry name" value="WD40"/>
    <property type="match status" value="1"/>
</dbReference>
<dbReference type="SUPFAM" id="SSF81383">
    <property type="entry name" value="F-box domain"/>
    <property type="match status" value="1"/>
</dbReference>
<comment type="similarity">
    <text evidence="1">Belongs to the WD repeat MET30/SCONB/SCON-2 family.</text>
</comment>
<feature type="compositionally biased region" description="Polar residues" evidence="5">
    <location>
        <begin position="221"/>
        <end position="230"/>
    </location>
</feature>
<feature type="compositionally biased region" description="Pro residues" evidence="5">
    <location>
        <begin position="884"/>
        <end position="895"/>
    </location>
</feature>
<keyword evidence="3" id="KW-0677">Repeat</keyword>
<accession>A0A6G1G6B6</accession>
<feature type="region of interest" description="Disordered" evidence="5">
    <location>
        <begin position="1"/>
        <end position="58"/>
    </location>
</feature>
<dbReference type="PROSITE" id="PS50082">
    <property type="entry name" value="WD_REPEATS_2"/>
    <property type="match status" value="5"/>
</dbReference>
<dbReference type="Pfam" id="PF00400">
    <property type="entry name" value="WD40"/>
    <property type="match status" value="5"/>
</dbReference>
<evidence type="ECO:0000256" key="2">
    <source>
        <dbReference type="ARBA" id="ARBA00022574"/>
    </source>
</evidence>
<dbReference type="RefSeq" id="XP_033535209.1">
    <property type="nucleotide sequence ID" value="XM_033679126.1"/>
</dbReference>
<dbReference type="InterPro" id="IPR015943">
    <property type="entry name" value="WD40/YVTN_repeat-like_dom_sf"/>
</dbReference>
<dbReference type="Pfam" id="PF12937">
    <property type="entry name" value="F-box-like"/>
    <property type="match status" value="1"/>
</dbReference>
<feature type="domain" description="F-box" evidence="6">
    <location>
        <begin position="113"/>
        <end position="159"/>
    </location>
</feature>
<dbReference type="Proteomes" id="UP000504638">
    <property type="component" value="Unplaced"/>
</dbReference>
<dbReference type="InterPro" id="IPR020472">
    <property type="entry name" value="WD40_PAC1"/>
</dbReference>
<keyword evidence="2 4" id="KW-0853">WD repeat</keyword>
<dbReference type="GeneID" id="54419696"/>
<feature type="repeat" description="WD" evidence="4">
    <location>
        <begin position="432"/>
        <end position="462"/>
    </location>
</feature>
<feature type="compositionally biased region" description="Low complexity" evidence="5">
    <location>
        <begin position="811"/>
        <end position="868"/>
    </location>
</feature>
<feature type="region of interest" description="Disordered" evidence="5">
    <location>
        <begin position="186"/>
        <end position="307"/>
    </location>
</feature>
<organism evidence="7">
    <name type="scientific">Eremomyces bilateralis CBS 781.70</name>
    <dbReference type="NCBI Taxonomy" id="1392243"/>
    <lineage>
        <taxon>Eukaryota</taxon>
        <taxon>Fungi</taxon>
        <taxon>Dikarya</taxon>
        <taxon>Ascomycota</taxon>
        <taxon>Pezizomycotina</taxon>
        <taxon>Dothideomycetes</taxon>
        <taxon>Dothideomycetes incertae sedis</taxon>
        <taxon>Eremomycetales</taxon>
        <taxon>Eremomycetaceae</taxon>
        <taxon>Eremomyces</taxon>
    </lineage>
</organism>
<dbReference type="Gene3D" id="1.20.1280.50">
    <property type="match status" value="1"/>
</dbReference>
<keyword evidence="8" id="KW-1185">Reference proteome</keyword>
<feature type="repeat" description="WD" evidence="4">
    <location>
        <begin position="387"/>
        <end position="430"/>
    </location>
</feature>
<dbReference type="PRINTS" id="PR00320">
    <property type="entry name" value="GPROTEINBRPT"/>
</dbReference>
<dbReference type="PANTHER" id="PTHR14604:SF4">
    <property type="entry name" value="F-BOX DOMAIN-CONTAINING PROTEIN"/>
    <property type="match status" value="1"/>
</dbReference>
<dbReference type="InterPro" id="IPR036322">
    <property type="entry name" value="WD40_repeat_dom_sf"/>
</dbReference>
<evidence type="ECO:0000313" key="8">
    <source>
        <dbReference type="Proteomes" id="UP000504638"/>
    </source>
</evidence>
<dbReference type="PROSITE" id="PS50181">
    <property type="entry name" value="FBOX"/>
    <property type="match status" value="1"/>
</dbReference>
<feature type="region of interest" description="Disordered" evidence="5">
    <location>
        <begin position="811"/>
        <end position="912"/>
    </location>
</feature>
<reference evidence="7 9" key="1">
    <citation type="submission" date="2020-01" db="EMBL/GenBank/DDBJ databases">
        <authorList>
            <consortium name="DOE Joint Genome Institute"/>
            <person name="Haridas S."/>
            <person name="Albert R."/>
            <person name="Binder M."/>
            <person name="Bloem J."/>
            <person name="Labutti K."/>
            <person name="Salamov A."/>
            <person name="Andreopoulos B."/>
            <person name="Baker S.E."/>
            <person name="Barry K."/>
            <person name="Bills G."/>
            <person name="Bluhm B.H."/>
            <person name="Cannon C."/>
            <person name="Castanera R."/>
            <person name="Culley D.E."/>
            <person name="Daum C."/>
            <person name="Ezra D."/>
            <person name="Gonzalez J.B."/>
            <person name="Henrissat B."/>
            <person name="Kuo A."/>
            <person name="Liang C."/>
            <person name="Lipzen A."/>
            <person name="Lutzoni F."/>
            <person name="Magnuson J."/>
            <person name="Mondo S."/>
            <person name="Nolan M."/>
            <person name="Ohm R."/>
            <person name="Pangilinan J."/>
            <person name="Park H.-J."/>
            <person name="Ramirez L."/>
            <person name="Alfaro M."/>
            <person name="Sun H."/>
            <person name="Tritt A."/>
            <person name="Yoshinaga Y."/>
            <person name="Zwiers L.-H."/>
            <person name="Turgeon B.G."/>
            <person name="Goodwin S.B."/>
            <person name="Spatafora J.W."/>
            <person name="Crous P.W."/>
            <person name="Grigoriev I.V."/>
        </authorList>
    </citation>
    <scope>NUCLEOTIDE SEQUENCE</scope>
    <source>
        <strain evidence="7 9">CBS 781.70</strain>
    </source>
</reference>
<evidence type="ECO:0000256" key="3">
    <source>
        <dbReference type="ARBA" id="ARBA00022737"/>
    </source>
</evidence>
<reference evidence="9" key="3">
    <citation type="submission" date="2025-04" db="UniProtKB">
        <authorList>
            <consortium name="RefSeq"/>
        </authorList>
    </citation>
    <scope>IDENTIFICATION</scope>
    <source>
        <strain evidence="9">CBS 781.70</strain>
    </source>
</reference>
<dbReference type="OrthoDB" id="19711at2759"/>
<feature type="repeat" description="WD" evidence="4">
    <location>
        <begin position="560"/>
        <end position="590"/>
    </location>
</feature>
<dbReference type="InterPro" id="IPR001680">
    <property type="entry name" value="WD40_rpt"/>
</dbReference>
<evidence type="ECO:0000313" key="7">
    <source>
        <dbReference type="EMBL" id="KAF1813578.1"/>
    </source>
</evidence>
<feature type="compositionally biased region" description="Low complexity" evidence="5">
    <location>
        <begin position="896"/>
        <end position="912"/>
    </location>
</feature>
<evidence type="ECO:0000256" key="4">
    <source>
        <dbReference type="PROSITE-ProRule" id="PRU00221"/>
    </source>
</evidence>
<dbReference type="PANTHER" id="PTHR14604">
    <property type="entry name" value="WD40 REPEAT PF20"/>
    <property type="match status" value="1"/>
</dbReference>
<evidence type="ECO:0000313" key="9">
    <source>
        <dbReference type="RefSeq" id="XP_033535209.1"/>
    </source>
</evidence>
<dbReference type="SUPFAM" id="SSF50978">
    <property type="entry name" value="WD40 repeat-like"/>
    <property type="match status" value="1"/>
</dbReference>
<dbReference type="InterPro" id="IPR036047">
    <property type="entry name" value="F-box-like_dom_sf"/>
</dbReference>
<feature type="compositionally biased region" description="Pro residues" evidence="5">
    <location>
        <begin position="940"/>
        <end position="950"/>
    </location>
</feature>
<evidence type="ECO:0000259" key="6">
    <source>
        <dbReference type="PROSITE" id="PS50181"/>
    </source>
</evidence>